<reference evidence="3" key="2">
    <citation type="submission" date="2023-06" db="EMBL/GenBank/DDBJ databases">
        <title>Black Yeasts Isolated from many extreme environments.</title>
        <authorList>
            <person name="Coleine C."/>
            <person name="Stajich J.E."/>
            <person name="Selbmann L."/>
        </authorList>
    </citation>
    <scope>NUCLEOTIDE SEQUENCE</scope>
    <source>
        <strain evidence="3">CCFEE 5200</strain>
    </source>
</reference>
<feature type="compositionally biased region" description="Polar residues" evidence="1">
    <location>
        <begin position="58"/>
        <end position="75"/>
    </location>
</feature>
<feature type="compositionally biased region" description="Acidic residues" evidence="1">
    <location>
        <begin position="134"/>
        <end position="143"/>
    </location>
</feature>
<evidence type="ECO:0000313" key="4">
    <source>
        <dbReference type="Proteomes" id="UP001175353"/>
    </source>
</evidence>
<proteinExistence type="predicted"/>
<keyword evidence="4" id="KW-1185">Reference proteome</keyword>
<feature type="compositionally biased region" description="Basic and acidic residues" evidence="1">
    <location>
        <begin position="85"/>
        <end position="99"/>
    </location>
</feature>
<evidence type="ECO:0000313" key="2">
    <source>
        <dbReference type="EMBL" id="KAK0325672.1"/>
    </source>
</evidence>
<name>A0AAN6HF90_9PEZI</name>
<dbReference type="EMBL" id="JAUJLE010000289">
    <property type="protein sequence ID" value="KAK0962713.1"/>
    <property type="molecule type" value="Genomic_DNA"/>
</dbReference>
<gene>
    <name evidence="2" type="ORF">LTR82_003208</name>
    <name evidence="3" type="ORF">LTR91_019323</name>
</gene>
<dbReference type="AlphaFoldDB" id="A0AAN6HF90"/>
<feature type="region of interest" description="Disordered" evidence="1">
    <location>
        <begin position="55"/>
        <end position="143"/>
    </location>
</feature>
<dbReference type="EMBL" id="JASUXU010000006">
    <property type="protein sequence ID" value="KAK0325672.1"/>
    <property type="molecule type" value="Genomic_DNA"/>
</dbReference>
<comment type="caution">
    <text evidence="3">The sequence shown here is derived from an EMBL/GenBank/DDBJ whole genome shotgun (WGS) entry which is preliminary data.</text>
</comment>
<protein>
    <submittedName>
        <fullName evidence="3">Uncharacterized protein</fullName>
    </submittedName>
</protein>
<evidence type="ECO:0000313" key="3">
    <source>
        <dbReference type="EMBL" id="KAK0962713.1"/>
    </source>
</evidence>
<reference evidence="2" key="1">
    <citation type="submission" date="2021-12" db="EMBL/GenBank/DDBJ databases">
        <title>Black yeast isolated from Biological Soil Crust.</title>
        <authorList>
            <person name="Kurbessoian T."/>
        </authorList>
    </citation>
    <scope>NUCLEOTIDE SEQUENCE</scope>
    <source>
        <strain evidence="2">CCFEE 5208</strain>
    </source>
</reference>
<organism evidence="3 4">
    <name type="scientific">Friedmanniomyces endolithicus</name>
    <dbReference type="NCBI Taxonomy" id="329885"/>
    <lineage>
        <taxon>Eukaryota</taxon>
        <taxon>Fungi</taxon>
        <taxon>Dikarya</taxon>
        <taxon>Ascomycota</taxon>
        <taxon>Pezizomycotina</taxon>
        <taxon>Dothideomycetes</taxon>
        <taxon>Dothideomycetidae</taxon>
        <taxon>Mycosphaerellales</taxon>
        <taxon>Teratosphaeriaceae</taxon>
        <taxon>Friedmanniomyces</taxon>
    </lineage>
</organism>
<dbReference type="Proteomes" id="UP001175353">
    <property type="component" value="Unassembled WGS sequence"/>
</dbReference>
<dbReference type="Proteomes" id="UP001168146">
    <property type="component" value="Unassembled WGS sequence"/>
</dbReference>
<evidence type="ECO:0000256" key="1">
    <source>
        <dbReference type="SAM" id="MobiDB-lite"/>
    </source>
</evidence>
<accession>A0AAN6HF90</accession>
<sequence length="143" mass="15307">MPLTTKQMEYLALAWQCFESEPKVNYTKFAEVAGLKNARSAAELMRVAKNKLKAEYGSMSTGMQTTNTPTKNATPVNGKKRARKAAGEGKEGGEEHADGDGDEDDEEGSRMKKGKGAKVKEDAAVKGELAPGDGAEDPDLGFH</sequence>